<dbReference type="PANTHER" id="PTHR10233:SF14">
    <property type="entry name" value="TRANSLATION INITIATION FACTOR EIF-2B SUBUNIT DELTA"/>
    <property type="match status" value="1"/>
</dbReference>
<comment type="subcellular location">
    <subcellularLocation>
        <location evidence="1">Cytoplasm</location>
        <location evidence="1">Cytosol</location>
    </subcellularLocation>
</comment>
<dbReference type="InterPro" id="IPR000649">
    <property type="entry name" value="IF-2B-related"/>
</dbReference>
<feature type="compositionally biased region" description="Basic and acidic residues" evidence="10">
    <location>
        <begin position="142"/>
        <end position="152"/>
    </location>
</feature>
<feature type="compositionally biased region" description="Low complexity" evidence="10">
    <location>
        <begin position="99"/>
        <end position="111"/>
    </location>
</feature>
<evidence type="ECO:0000256" key="3">
    <source>
        <dbReference type="ARBA" id="ARBA00022490"/>
    </source>
</evidence>
<comment type="similarity">
    <text evidence="2 9">Belongs to the eIF-2B alpha/beta/delta subunits family.</text>
</comment>
<sequence>MTRKKTIEKKAQTVPSDEPTNNETVASEPSSSTPNEPEATEQVSELVNGVTNLSMTDKERGEMDRQTKSKEQIKAEREAKKAEKANKKANATSKVVASPAPQIQQHAPQIPNGQTLLSTTQVSKLENKKDVTQKPPSPEPKSAIKKDTARGNREVQFDLNTTVLRTPSEETISDLPKMFVFTDLAPNFNVHPVFHTLAARCERGQVADVDDLCEEFLSAFVKFISDWGAERLHNSDADPTALGFDLDLAIRPQLGYLTEDGRWPLPYALGNLVRQLKREIKRLDEPCKHAHTKEDGTVAAELPGGCDKLKELEEWLEETRYSCFELATNSISTHLMQKRKFSKKIVTFDWCRVVNRILLDSLVGEDPDLKHIVVLDQQLNGRGVRHMDTLLDKNVKLDYGDLRSLSVALHKCSIVLIGCSAVLSNGCVAVPKGSLSIALSAQANNIPFMVCAQTFKFVDKVQTYGRMALLGRENMELVPSSLITAIVTDIRIVPPSSAPAILKAKALESQN</sequence>
<feature type="compositionally biased region" description="Basic and acidic residues" evidence="10">
    <location>
        <begin position="56"/>
        <end position="86"/>
    </location>
</feature>
<evidence type="ECO:0000256" key="9">
    <source>
        <dbReference type="RuleBase" id="RU003814"/>
    </source>
</evidence>
<dbReference type="Pfam" id="PF01008">
    <property type="entry name" value="IF-2B"/>
    <property type="match status" value="1"/>
</dbReference>
<evidence type="ECO:0000256" key="2">
    <source>
        <dbReference type="ARBA" id="ARBA00007251"/>
    </source>
</evidence>
<evidence type="ECO:0000256" key="6">
    <source>
        <dbReference type="ARBA" id="ARBA00044147"/>
    </source>
</evidence>
<dbReference type="GO" id="GO:0005829">
    <property type="term" value="C:cytosol"/>
    <property type="evidence" value="ECO:0007669"/>
    <property type="project" value="UniProtKB-SubCell"/>
</dbReference>
<evidence type="ECO:0000256" key="4">
    <source>
        <dbReference type="ARBA" id="ARBA00022540"/>
    </source>
</evidence>
<dbReference type="SUPFAM" id="SSF100950">
    <property type="entry name" value="NagB/RpiA/CoA transferase-like"/>
    <property type="match status" value="1"/>
</dbReference>
<evidence type="ECO:0000313" key="12">
    <source>
        <dbReference type="WBParaSite" id="MBELARI_LOCUS4742"/>
    </source>
</evidence>
<dbReference type="InterPro" id="IPR037171">
    <property type="entry name" value="NagB/RpiA_transferase-like"/>
</dbReference>
<dbReference type="WBParaSite" id="MBELARI_LOCUS4742">
    <property type="protein sequence ID" value="MBELARI_LOCUS4742"/>
    <property type="gene ID" value="MBELARI_LOCUS4742"/>
</dbReference>
<evidence type="ECO:0000256" key="8">
    <source>
        <dbReference type="ARBA" id="ARBA00046432"/>
    </source>
</evidence>
<feature type="compositionally biased region" description="Polar residues" evidence="10">
    <location>
        <begin position="42"/>
        <end position="55"/>
    </location>
</feature>
<evidence type="ECO:0000256" key="7">
    <source>
        <dbReference type="ARBA" id="ARBA00044356"/>
    </source>
</evidence>
<dbReference type="InterPro" id="IPR042529">
    <property type="entry name" value="IF_2B-like_C"/>
</dbReference>
<keyword evidence="3" id="KW-0963">Cytoplasm</keyword>
<protein>
    <recommendedName>
        <fullName evidence="6">Translation initiation factor eIF2B subunit delta</fullName>
    </recommendedName>
    <alternativeName>
        <fullName evidence="7">eIF2B GDP-GTP exchange factor subunit delta</fullName>
    </alternativeName>
</protein>
<feature type="compositionally biased region" description="Low complexity" evidence="10">
    <location>
        <begin position="26"/>
        <end position="41"/>
    </location>
</feature>
<keyword evidence="5" id="KW-0648">Protein biosynthesis</keyword>
<reference evidence="12" key="1">
    <citation type="submission" date="2024-02" db="UniProtKB">
        <authorList>
            <consortium name="WormBaseParasite"/>
        </authorList>
    </citation>
    <scope>IDENTIFICATION</scope>
</reference>
<feature type="compositionally biased region" description="Polar residues" evidence="10">
    <location>
        <begin position="112"/>
        <end position="124"/>
    </location>
</feature>
<feature type="compositionally biased region" description="Polar residues" evidence="10">
    <location>
        <begin position="13"/>
        <end position="25"/>
    </location>
</feature>
<keyword evidence="4" id="KW-0396">Initiation factor</keyword>
<proteinExistence type="inferred from homology"/>
<name>A0AAF3FDN9_9BILA</name>
<comment type="subunit">
    <text evidence="8">Component of the translation initiation factor 2B (eIF2B) complex which is a heterodecamer of two sets of five different subunits: alpha, beta, gamma, delta and epsilon. Subunits alpha, beta and delta comprise a regulatory subcomplex and subunits epsilon and gamma comprise a catalytic subcomplex. Within the complex, the hexameric regulatory complex resides at the center, with the two heterodimeric catalytic subcomplexes bound on opposite sides.</text>
</comment>
<evidence type="ECO:0000256" key="10">
    <source>
        <dbReference type="SAM" id="MobiDB-lite"/>
    </source>
</evidence>
<evidence type="ECO:0000313" key="11">
    <source>
        <dbReference type="Proteomes" id="UP000887575"/>
    </source>
</evidence>
<dbReference type="PANTHER" id="PTHR10233">
    <property type="entry name" value="TRANSLATION INITIATION FACTOR EIF-2B"/>
    <property type="match status" value="1"/>
</dbReference>
<keyword evidence="11" id="KW-1185">Reference proteome</keyword>
<evidence type="ECO:0000256" key="5">
    <source>
        <dbReference type="ARBA" id="ARBA00022917"/>
    </source>
</evidence>
<dbReference type="Proteomes" id="UP000887575">
    <property type="component" value="Unassembled WGS sequence"/>
</dbReference>
<dbReference type="Gene3D" id="3.40.50.10470">
    <property type="entry name" value="Translation initiation factor eif-2b, domain 2"/>
    <property type="match status" value="1"/>
</dbReference>
<feature type="region of interest" description="Disordered" evidence="10">
    <location>
        <begin position="1"/>
        <end position="152"/>
    </location>
</feature>
<organism evidence="11 12">
    <name type="scientific">Mesorhabditis belari</name>
    <dbReference type="NCBI Taxonomy" id="2138241"/>
    <lineage>
        <taxon>Eukaryota</taxon>
        <taxon>Metazoa</taxon>
        <taxon>Ecdysozoa</taxon>
        <taxon>Nematoda</taxon>
        <taxon>Chromadorea</taxon>
        <taxon>Rhabditida</taxon>
        <taxon>Rhabditina</taxon>
        <taxon>Rhabditomorpha</taxon>
        <taxon>Rhabditoidea</taxon>
        <taxon>Rhabditidae</taxon>
        <taxon>Mesorhabditinae</taxon>
        <taxon>Mesorhabditis</taxon>
    </lineage>
</organism>
<accession>A0AAF3FDN9</accession>
<evidence type="ECO:0000256" key="1">
    <source>
        <dbReference type="ARBA" id="ARBA00004514"/>
    </source>
</evidence>
<dbReference type="GO" id="GO:0003743">
    <property type="term" value="F:translation initiation factor activity"/>
    <property type="evidence" value="ECO:0007669"/>
    <property type="project" value="UniProtKB-KW"/>
</dbReference>
<dbReference type="AlphaFoldDB" id="A0AAF3FDN9"/>